<feature type="short sequence motif" description="DGA/G" evidence="4">
    <location>
        <begin position="190"/>
        <end position="192"/>
    </location>
</feature>
<dbReference type="PANTHER" id="PTHR14226">
    <property type="entry name" value="NEUROPATHY TARGET ESTERASE/SWISS CHEESE D.MELANOGASTER"/>
    <property type="match status" value="1"/>
</dbReference>
<keyword evidence="2 4" id="KW-0442">Lipid degradation</keyword>
<evidence type="ECO:0000259" key="5">
    <source>
        <dbReference type="PROSITE" id="PS51635"/>
    </source>
</evidence>
<dbReference type="RefSeq" id="WP_044663688.1">
    <property type="nucleotide sequence ID" value="NZ_CDRZ01000001.1"/>
</dbReference>
<dbReference type="GO" id="GO:0016042">
    <property type="term" value="P:lipid catabolic process"/>
    <property type="evidence" value="ECO:0007669"/>
    <property type="project" value="UniProtKB-UniRule"/>
</dbReference>
<evidence type="ECO:0000256" key="1">
    <source>
        <dbReference type="ARBA" id="ARBA00022801"/>
    </source>
</evidence>
<feature type="short sequence motif" description="GXGXXG" evidence="4">
    <location>
        <begin position="12"/>
        <end position="17"/>
    </location>
</feature>
<dbReference type="AlphaFoldDB" id="A0A0B7M9Z2"/>
<dbReference type="SUPFAM" id="SSF52151">
    <property type="entry name" value="FabD/lysophospholipase-like"/>
    <property type="match status" value="1"/>
</dbReference>
<keyword evidence="1 4" id="KW-0378">Hydrolase</keyword>
<dbReference type="CDD" id="cd07205">
    <property type="entry name" value="Pat_PNPLA6_PNPLA7_NTE1_like"/>
    <property type="match status" value="1"/>
</dbReference>
<evidence type="ECO:0000256" key="4">
    <source>
        <dbReference type="PROSITE-ProRule" id="PRU01161"/>
    </source>
</evidence>
<dbReference type="Gene3D" id="3.40.1090.10">
    <property type="entry name" value="Cytosolic phospholipase A2 catalytic domain"/>
    <property type="match status" value="1"/>
</dbReference>
<keyword evidence="7" id="KW-1185">Reference proteome</keyword>
<dbReference type="Pfam" id="PF01734">
    <property type="entry name" value="Patatin"/>
    <property type="match status" value="1"/>
</dbReference>
<dbReference type="GO" id="GO:0016787">
    <property type="term" value="F:hydrolase activity"/>
    <property type="evidence" value="ECO:0007669"/>
    <property type="project" value="UniProtKB-UniRule"/>
</dbReference>
<protein>
    <recommendedName>
        <fullName evidence="5">PNPLA domain-containing protein</fullName>
    </recommendedName>
</protein>
<accession>A0A0B7M9Z2</accession>
<feature type="domain" description="PNPLA" evidence="5">
    <location>
        <begin position="8"/>
        <end position="203"/>
    </location>
</feature>
<evidence type="ECO:0000313" key="6">
    <source>
        <dbReference type="EMBL" id="CEO87294.1"/>
    </source>
</evidence>
<evidence type="ECO:0000256" key="2">
    <source>
        <dbReference type="ARBA" id="ARBA00022963"/>
    </source>
</evidence>
<proteinExistence type="predicted"/>
<feature type="active site" description="Nucleophile" evidence="4">
    <location>
        <position position="41"/>
    </location>
</feature>
<feature type="active site" description="Proton acceptor" evidence="4">
    <location>
        <position position="190"/>
    </location>
</feature>
<dbReference type="PROSITE" id="PS51635">
    <property type="entry name" value="PNPLA"/>
    <property type="match status" value="1"/>
</dbReference>
<dbReference type="InterPro" id="IPR016035">
    <property type="entry name" value="Acyl_Trfase/lysoPLipase"/>
</dbReference>
<dbReference type="EMBL" id="CDRZ01000001">
    <property type="protein sequence ID" value="CEO87294.1"/>
    <property type="molecule type" value="Genomic_DNA"/>
</dbReference>
<sequence>MRRKRLGVALGGGGILGVAHIGVLEVLEENEIVPDVVTGTSAGSIVGALYAAGVNLSVLRELSQNLNKGDIFAWNFNPHSFIQFLLSNLRDMASLLDAIPRALFSGKKIGQLVEKTTKKNCFSEIAMPFGVVAVDLITGKKVVFSNISSLPQLPETVFFQKAPLGAAVQASCAIPGVFEPVPYQGTLLADGGLLEMVPAPLARLLGSRKVIGVSLKQKGSVQEPQSLIQVVQRGINIMNLQGTRFDLDSADLVIEPLALDAELDDFGRVTELLERGRRAAEMALPDIKRLLY</sequence>
<evidence type="ECO:0000313" key="7">
    <source>
        <dbReference type="Proteomes" id="UP000046155"/>
    </source>
</evidence>
<feature type="short sequence motif" description="GXSXG" evidence="4">
    <location>
        <begin position="39"/>
        <end position="43"/>
    </location>
</feature>
<reference evidence="7" key="1">
    <citation type="submission" date="2015-01" db="EMBL/GenBank/DDBJ databases">
        <authorList>
            <person name="Manzoor Shahid"/>
            <person name="Zubair Saima"/>
        </authorList>
    </citation>
    <scope>NUCLEOTIDE SEQUENCE [LARGE SCALE GENOMIC DNA]</scope>
    <source>
        <strain evidence="7">Sp3</strain>
    </source>
</reference>
<name>A0A0B7M9Z2_9FIRM</name>
<dbReference type="OrthoDB" id="9770965at2"/>
<gene>
    <name evidence="6" type="ORF">SSCH_10028</name>
</gene>
<dbReference type="InterPro" id="IPR050301">
    <property type="entry name" value="NTE"/>
</dbReference>
<dbReference type="InterPro" id="IPR002641">
    <property type="entry name" value="PNPLA_dom"/>
</dbReference>
<keyword evidence="3 4" id="KW-0443">Lipid metabolism</keyword>
<dbReference type="Proteomes" id="UP000046155">
    <property type="component" value="Unassembled WGS sequence"/>
</dbReference>
<dbReference type="PANTHER" id="PTHR14226:SF29">
    <property type="entry name" value="NEUROPATHY TARGET ESTERASE SWS"/>
    <property type="match status" value="1"/>
</dbReference>
<organism evidence="6 7">
    <name type="scientific">Syntrophaceticus schinkii</name>
    <dbReference type="NCBI Taxonomy" id="499207"/>
    <lineage>
        <taxon>Bacteria</taxon>
        <taxon>Bacillati</taxon>
        <taxon>Bacillota</taxon>
        <taxon>Clostridia</taxon>
        <taxon>Thermoanaerobacterales</taxon>
        <taxon>Thermoanaerobacterales Family III. Incertae Sedis</taxon>
        <taxon>Syntrophaceticus</taxon>
    </lineage>
</organism>
<evidence type="ECO:0000256" key="3">
    <source>
        <dbReference type="ARBA" id="ARBA00023098"/>
    </source>
</evidence>